<sequence length="76" mass="8687">MHIPLISLVMDVSSVKLSQISGRCLRIGTFPSDYRQDLAEIDCEVYGNPENRSKTCIAHLAYHSANIFFVHMRYNL</sequence>
<dbReference type="EMBL" id="KZ772782">
    <property type="protein sequence ID" value="PTQ31554.1"/>
    <property type="molecule type" value="Genomic_DNA"/>
</dbReference>
<dbReference type="AlphaFoldDB" id="A0A2R6WCG8"/>
<evidence type="ECO:0000313" key="2">
    <source>
        <dbReference type="Proteomes" id="UP000244005"/>
    </source>
</evidence>
<reference evidence="2" key="1">
    <citation type="journal article" date="2017" name="Cell">
        <title>Insights into land plant evolution garnered from the Marchantia polymorpha genome.</title>
        <authorList>
            <person name="Bowman J.L."/>
            <person name="Kohchi T."/>
            <person name="Yamato K.T."/>
            <person name="Jenkins J."/>
            <person name="Shu S."/>
            <person name="Ishizaki K."/>
            <person name="Yamaoka S."/>
            <person name="Nishihama R."/>
            <person name="Nakamura Y."/>
            <person name="Berger F."/>
            <person name="Adam C."/>
            <person name="Aki S.S."/>
            <person name="Althoff F."/>
            <person name="Araki T."/>
            <person name="Arteaga-Vazquez M.A."/>
            <person name="Balasubrmanian S."/>
            <person name="Barry K."/>
            <person name="Bauer D."/>
            <person name="Boehm C.R."/>
            <person name="Briginshaw L."/>
            <person name="Caballero-Perez J."/>
            <person name="Catarino B."/>
            <person name="Chen F."/>
            <person name="Chiyoda S."/>
            <person name="Chovatia M."/>
            <person name="Davies K.M."/>
            <person name="Delmans M."/>
            <person name="Demura T."/>
            <person name="Dierschke T."/>
            <person name="Dolan L."/>
            <person name="Dorantes-Acosta A.E."/>
            <person name="Eklund D.M."/>
            <person name="Florent S.N."/>
            <person name="Flores-Sandoval E."/>
            <person name="Fujiyama A."/>
            <person name="Fukuzawa H."/>
            <person name="Galik B."/>
            <person name="Grimanelli D."/>
            <person name="Grimwood J."/>
            <person name="Grossniklaus U."/>
            <person name="Hamada T."/>
            <person name="Haseloff J."/>
            <person name="Hetherington A.J."/>
            <person name="Higo A."/>
            <person name="Hirakawa Y."/>
            <person name="Hundley H.N."/>
            <person name="Ikeda Y."/>
            <person name="Inoue K."/>
            <person name="Inoue S.I."/>
            <person name="Ishida S."/>
            <person name="Jia Q."/>
            <person name="Kakita M."/>
            <person name="Kanazawa T."/>
            <person name="Kawai Y."/>
            <person name="Kawashima T."/>
            <person name="Kennedy M."/>
            <person name="Kinose K."/>
            <person name="Kinoshita T."/>
            <person name="Kohara Y."/>
            <person name="Koide E."/>
            <person name="Komatsu K."/>
            <person name="Kopischke S."/>
            <person name="Kubo M."/>
            <person name="Kyozuka J."/>
            <person name="Lagercrantz U."/>
            <person name="Lin S.S."/>
            <person name="Lindquist E."/>
            <person name="Lipzen A.M."/>
            <person name="Lu C.W."/>
            <person name="De Luna E."/>
            <person name="Martienssen R.A."/>
            <person name="Minamino N."/>
            <person name="Mizutani M."/>
            <person name="Mizutani M."/>
            <person name="Mochizuki N."/>
            <person name="Monte I."/>
            <person name="Mosher R."/>
            <person name="Nagasaki H."/>
            <person name="Nakagami H."/>
            <person name="Naramoto S."/>
            <person name="Nishitani K."/>
            <person name="Ohtani M."/>
            <person name="Okamoto T."/>
            <person name="Okumura M."/>
            <person name="Phillips J."/>
            <person name="Pollak B."/>
            <person name="Reinders A."/>
            <person name="Rovekamp M."/>
            <person name="Sano R."/>
            <person name="Sawa S."/>
            <person name="Schmid M.W."/>
            <person name="Shirakawa M."/>
            <person name="Solano R."/>
            <person name="Spunde A."/>
            <person name="Suetsugu N."/>
            <person name="Sugano S."/>
            <person name="Sugiyama A."/>
            <person name="Sun R."/>
            <person name="Suzuki Y."/>
            <person name="Takenaka M."/>
            <person name="Takezawa D."/>
            <person name="Tomogane H."/>
            <person name="Tsuzuki M."/>
            <person name="Ueda T."/>
            <person name="Umeda M."/>
            <person name="Ward J.M."/>
            <person name="Watanabe Y."/>
            <person name="Yazaki K."/>
            <person name="Yokoyama R."/>
            <person name="Yoshitake Y."/>
            <person name="Yotsui I."/>
            <person name="Zachgo S."/>
            <person name="Schmutz J."/>
        </authorList>
    </citation>
    <scope>NUCLEOTIDE SEQUENCE [LARGE SCALE GENOMIC DNA]</scope>
    <source>
        <strain evidence="2">Tak-1</strain>
    </source>
</reference>
<protein>
    <submittedName>
        <fullName evidence="1">Uncharacterized protein</fullName>
    </submittedName>
</protein>
<dbReference type="Proteomes" id="UP000244005">
    <property type="component" value="Unassembled WGS sequence"/>
</dbReference>
<dbReference type="Gramene" id="Mp8g13640.1">
    <property type="protein sequence ID" value="Mp8g13640.1.cds1"/>
    <property type="gene ID" value="Mp8g13640"/>
</dbReference>
<keyword evidence="2" id="KW-1185">Reference proteome</keyword>
<accession>A0A2R6WCG8</accession>
<evidence type="ECO:0000313" key="1">
    <source>
        <dbReference type="EMBL" id="PTQ31554.1"/>
    </source>
</evidence>
<proteinExistence type="predicted"/>
<gene>
    <name evidence="1" type="ORF">MARPO_0110s0043</name>
</gene>
<organism evidence="1 2">
    <name type="scientific">Marchantia polymorpha</name>
    <name type="common">Common liverwort</name>
    <name type="synonym">Marchantia aquatica</name>
    <dbReference type="NCBI Taxonomy" id="3197"/>
    <lineage>
        <taxon>Eukaryota</taxon>
        <taxon>Viridiplantae</taxon>
        <taxon>Streptophyta</taxon>
        <taxon>Embryophyta</taxon>
        <taxon>Marchantiophyta</taxon>
        <taxon>Marchantiopsida</taxon>
        <taxon>Marchantiidae</taxon>
        <taxon>Marchantiales</taxon>
        <taxon>Marchantiaceae</taxon>
        <taxon>Marchantia</taxon>
    </lineage>
</organism>
<name>A0A2R6WCG8_MARPO</name>